<sequence>QPCTNCKNASVEQCLFLRVSSRDIALKPDTSFDFDYSVDDARFYANKHTMSPASLHYGQHPGAIGIGGLPGTAEDSLMAQYGRGYAYGHHQAPPPTSHKQDFPATATYASAPNPYGDPTAVSVGSQFTNYTAAGYSPVHAMAHETVGMVPSWSSRKTTPYGGVYMDSAPESYGGYGSPSLVHCPAPHSGAHPLIPWVNKLRREVFPNGGRWKKENEGLYDRMRVILGEARNDPKV</sequence>
<keyword evidence="2" id="KW-1185">Reference proteome</keyword>
<name>A0AAE0MTU2_9PEZI</name>
<dbReference type="EMBL" id="JAUEPP010000002">
    <property type="protein sequence ID" value="KAK3350737.1"/>
    <property type="molecule type" value="Genomic_DNA"/>
</dbReference>
<dbReference type="Proteomes" id="UP001278500">
    <property type="component" value="Unassembled WGS sequence"/>
</dbReference>
<evidence type="ECO:0000313" key="1">
    <source>
        <dbReference type="EMBL" id="KAK3350737.1"/>
    </source>
</evidence>
<dbReference type="RefSeq" id="XP_062684032.1">
    <property type="nucleotide sequence ID" value="XM_062831639.1"/>
</dbReference>
<comment type="caution">
    <text evidence="1">The sequence shown here is derived from an EMBL/GenBank/DDBJ whole genome shotgun (WGS) entry which is preliminary data.</text>
</comment>
<reference evidence="1" key="2">
    <citation type="submission" date="2023-06" db="EMBL/GenBank/DDBJ databases">
        <authorList>
            <consortium name="Lawrence Berkeley National Laboratory"/>
            <person name="Haridas S."/>
            <person name="Hensen N."/>
            <person name="Bonometti L."/>
            <person name="Westerberg I."/>
            <person name="Brannstrom I.O."/>
            <person name="Guillou S."/>
            <person name="Cros-Aarteil S."/>
            <person name="Calhoun S."/>
            <person name="Kuo A."/>
            <person name="Mondo S."/>
            <person name="Pangilinan J."/>
            <person name="Riley R."/>
            <person name="Labutti K."/>
            <person name="Andreopoulos B."/>
            <person name="Lipzen A."/>
            <person name="Chen C."/>
            <person name="Yanf M."/>
            <person name="Daum C."/>
            <person name="Ng V."/>
            <person name="Clum A."/>
            <person name="Steindorff A."/>
            <person name="Ohm R."/>
            <person name="Martin F."/>
            <person name="Silar P."/>
            <person name="Natvig D."/>
            <person name="Lalanne C."/>
            <person name="Gautier V."/>
            <person name="Ament-Velasquez S.L."/>
            <person name="Kruys A."/>
            <person name="Hutchinson M.I."/>
            <person name="Powell A.J."/>
            <person name="Barry K."/>
            <person name="Miller A.N."/>
            <person name="Grigoriev I.V."/>
            <person name="Debuchy R."/>
            <person name="Gladieux P."/>
            <person name="Thoren M.H."/>
            <person name="Johannesson H."/>
        </authorList>
    </citation>
    <scope>NUCLEOTIDE SEQUENCE</scope>
    <source>
        <strain evidence="1">CBS 560.94</strain>
    </source>
</reference>
<organism evidence="1 2">
    <name type="scientific">Neurospora tetraspora</name>
    <dbReference type="NCBI Taxonomy" id="94610"/>
    <lineage>
        <taxon>Eukaryota</taxon>
        <taxon>Fungi</taxon>
        <taxon>Dikarya</taxon>
        <taxon>Ascomycota</taxon>
        <taxon>Pezizomycotina</taxon>
        <taxon>Sordariomycetes</taxon>
        <taxon>Sordariomycetidae</taxon>
        <taxon>Sordariales</taxon>
        <taxon>Sordariaceae</taxon>
        <taxon>Neurospora</taxon>
    </lineage>
</organism>
<evidence type="ECO:0000313" key="2">
    <source>
        <dbReference type="Proteomes" id="UP001278500"/>
    </source>
</evidence>
<dbReference type="GeneID" id="87868793"/>
<protein>
    <submittedName>
        <fullName evidence="1">Uncharacterized protein</fullName>
    </submittedName>
</protein>
<accession>A0AAE0MTU2</accession>
<reference evidence="1" key="1">
    <citation type="journal article" date="2023" name="Mol. Phylogenet. Evol.">
        <title>Genome-scale phylogeny and comparative genomics of the fungal order Sordariales.</title>
        <authorList>
            <person name="Hensen N."/>
            <person name="Bonometti L."/>
            <person name="Westerberg I."/>
            <person name="Brannstrom I.O."/>
            <person name="Guillou S."/>
            <person name="Cros-Aarteil S."/>
            <person name="Calhoun S."/>
            <person name="Haridas S."/>
            <person name="Kuo A."/>
            <person name="Mondo S."/>
            <person name="Pangilinan J."/>
            <person name="Riley R."/>
            <person name="LaButti K."/>
            <person name="Andreopoulos B."/>
            <person name="Lipzen A."/>
            <person name="Chen C."/>
            <person name="Yan M."/>
            <person name="Daum C."/>
            <person name="Ng V."/>
            <person name="Clum A."/>
            <person name="Steindorff A."/>
            <person name="Ohm R.A."/>
            <person name="Martin F."/>
            <person name="Silar P."/>
            <person name="Natvig D.O."/>
            <person name="Lalanne C."/>
            <person name="Gautier V."/>
            <person name="Ament-Velasquez S.L."/>
            <person name="Kruys A."/>
            <person name="Hutchinson M.I."/>
            <person name="Powell A.J."/>
            <person name="Barry K."/>
            <person name="Miller A.N."/>
            <person name="Grigoriev I.V."/>
            <person name="Debuchy R."/>
            <person name="Gladieux P."/>
            <person name="Hiltunen Thoren M."/>
            <person name="Johannesson H."/>
        </authorList>
    </citation>
    <scope>NUCLEOTIDE SEQUENCE</scope>
    <source>
        <strain evidence="1">CBS 560.94</strain>
    </source>
</reference>
<dbReference type="AlphaFoldDB" id="A0AAE0MTU2"/>
<proteinExistence type="predicted"/>
<gene>
    <name evidence="1" type="ORF">B0H65DRAFT_97734</name>
</gene>
<feature type="non-terminal residue" evidence="1">
    <location>
        <position position="235"/>
    </location>
</feature>